<dbReference type="InterPro" id="IPR009061">
    <property type="entry name" value="DNA-bd_dom_put_sf"/>
</dbReference>
<dbReference type="EMBL" id="JARXVH010000015">
    <property type="protein sequence ID" value="MDH6220072.1"/>
    <property type="molecule type" value="Genomic_DNA"/>
</dbReference>
<gene>
    <name evidence="2" type="ORF">M2283_007412</name>
</gene>
<reference evidence="2 3" key="1">
    <citation type="submission" date="2023-04" db="EMBL/GenBank/DDBJ databases">
        <title>Forest soil microbial communities from Buena Vista Peninsula, Colon Province, Panama.</title>
        <authorList>
            <person name="Bouskill N."/>
        </authorList>
    </citation>
    <scope>NUCLEOTIDE SEQUENCE [LARGE SCALE GENOMIC DNA]</scope>
    <source>
        <strain evidence="2 3">GGS1</strain>
    </source>
</reference>
<protein>
    <submittedName>
        <fullName evidence="2">DNA-binding transcriptional MerR regulator</fullName>
    </submittedName>
</protein>
<dbReference type="Gene3D" id="1.10.1660.10">
    <property type="match status" value="1"/>
</dbReference>
<dbReference type="PROSITE" id="PS50937">
    <property type="entry name" value="HTH_MERR_2"/>
    <property type="match status" value="1"/>
</dbReference>
<evidence type="ECO:0000313" key="3">
    <source>
        <dbReference type="Proteomes" id="UP001160499"/>
    </source>
</evidence>
<dbReference type="GO" id="GO:0003677">
    <property type="term" value="F:DNA binding"/>
    <property type="evidence" value="ECO:0007669"/>
    <property type="project" value="UniProtKB-KW"/>
</dbReference>
<dbReference type="SUPFAM" id="SSF46955">
    <property type="entry name" value="Putative DNA-binding domain"/>
    <property type="match status" value="1"/>
</dbReference>
<accession>A0ABT6LUU2</accession>
<keyword evidence="3" id="KW-1185">Reference proteome</keyword>
<dbReference type="InterPro" id="IPR000551">
    <property type="entry name" value="MerR-type_HTH_dom"/>
</dbReference>
<dbReference type="Pfam" id="PF00376">
    <property type="entry name" value="MerR"/>
    <property type="match status" value="1"/>
</dbReference>
<evidence type="ECO:0000313" key="2">
    <source>
        <dbReference type="EMBL" id="MDH6220072.1"/>
    </source>
</evidence>
<keyword evidence="2" id="KW-0238">DNA-binding</keyword>
<dbReference type="Proteomes" id="UP001160499">
    <property type="component" value="Unassembled WGS sequence"/>
</dbReference>
<dbReference type="RefSeq" id="WP_432423177.1">
    <property type="nucleotide sequence ID" value="NZ_JARXVH010000015.1"/>
</dbReference>
<comment type="caution">
    <text evidence="2">The sequence shown here is derived from an EMBL/GenBank/DDBJ whole genome shotgun (WGS) entry which is preliminary data.</text>
</comment>
<proteinExistence type="predicted"/>
<organism evidence="2 3">
    <name type="scientific">Streptomyces pseudovenezuelae</name>
    <dbReference type="NCBI Taxonomy" id="67350"/>
    <lineage>
        <taxon>Bacteria</taxon>
        <taxon>Bacillati</taxon>
        <taxon>Actinomycetota</taxon>
        <taxon>Actinomycetes</taxon>
        <taxon>Kitasatosporales</taxon>
        <taxon>Streptomycetaceae</taxon>
        <taxon>Streptomyces</taxon>
        <taxon>Streptomyces aurantiacus group</taxon>
    </lineage>
</organism>
<feature type="domain" description="HTH merR-type" evidence="1">
    <location>
        <begin position="1"/>
        <end position="38"/>
    </location>
</feature>
<name>A0ABT6LUU2_9ACTN</name>
<evidence type="ECO:0000259" key="1">
    <source>
        <dbReference type="PROSITE" id="PS50937"/>
    </source>
</evidence>
<sequence>MRIGDLARRTEVPTRLLRHYEKQGLLYAHRDGNGYRVA</sequence>